<evidence type="ECO:0000256" key="7">
    <source>
        <dbReference type="SAM" id="MobiDB-lite"/>
    </source>
</evidence>
<evidence type="ECO:0000256" key="3">
    <source>
        <dbReference type="ARBA" id="ARBA00023155"/>
    </source>
</evidence>
<evidence type="ECO:0000256" key="1">
    <source>
        <dbReference type="ARBA" id="ARBA00004123"/>
    </source>
</evidence>
<proteinExistence type="predicted"/>
<evidence type="ECO:0000256" key="6">
    <source>
        <dbReference type="RuleBase" id="RU000682"/>
    </source>
</evidence>
<feature type="compositionally biased region" description="Polar residues" evidence="7">
    <location>
        <begin position="117"/>
        <end position="140"/>
    </location>
</feature>
<evidence type="ECO:0000259" key="8">
    <source>
        <dbReference type="PROSITE" id="PS50071"/>
    </source>
</evidence>
<evidence type="ECO:0000313" key="9">
    <source>
        <dbReference type="EMBL" id="KAL0578288.1"/>
    </source>
</evidence>
<keyword evidence="2 5" id="KW-0238">DNA-binding</keyword>
<dbReference type="CDD" id="cd00086">
    <property type="entry name" value="homeodomain"/>
    <property type="match status" value="1"/>
</dbReference>
<evidence type="ECO:0000256" key="2">
    <source>
        <dbReference type="ARBA" id="ARBA00023125"/>
    </source>
</evidence>
<dbReference type="InterPro" id="IPR001356">
    <property type="entry name" value="HD"/>
</dbReference>
<reference evidence="9 10" key="1">
    <citation type="submission" date="2024-02" db="EMBL/GenBank/DDBJ databases">
        <title>A draft genome for the cacao thread blight pathogen Marasmius crinis-equi.</title>
        <authorList>
            <person name="Cohen S.P."/>
            <person name="Baruah I.K."/>
            <person name="Amoako-Attah I."/>
            <person name="Bukari Y."/>
            <person name="Meinhardt L.W."/>
            <person name="Bailey B.A."/>
        </authorList>
    </citation>
    <scope>NUCLEOTIDE SEQUENCE [LARGE SCALE GENOMIC DNA]</scope>
    <source>
        <strain evidence="9 10">GH-76</strain>
    </source>
</reference>
<dbReference type="Proteomes" id="UP001465976">
    <property type="component" value="Unassembled WGS sequence"/>
</dbReference>
<dbReference type="SUPFAM" id="SSF46689">
    <property type="entry name" value="Homeodomain-like"/>
    <property type="match status" value="1"/>
</dbReference>
<feature type="compositionally biased region" description="Polar residues" evidence="7">
    <location>
        <begin position="28"/>
        <end position="49"/>
    </location>
</feature>
<keyword evidence="10" id="KW-1185">Reference proteome</keyword>
<accession>A0ABR3FS44</accession>
<evidence type="ECO:0000313" key="10">
    <source>
        <dbReference type="Proteomes" id="UP001465976"/>
    </source>
</evidence>
<dbReference type="InterPro" id="IPR051000">
    <property type="entry name" value="Homeobox_DNA-bind_prot"/>
</dbReference>
<dbReference type="Gene3D" id="1.10.10.60">
    <property type="entry name" value="Homeodomain-like"/>
    <property type="match status" value="1"/>
</dbReference>
<keyword evidence="3 5" id="KW-0371">Homeobox</keyword>
<name>A0ABR3FS44_9AGAR</name>
<feature type="region of interest" description="Disordered" evidence="7">
    <location>
        <begin position="1"/>
        <end position="164"/>
    </location>
</feature>
<gene>
    <name evidence="9" type="ORF">V5O48_003699</name>
</gene>
<dbReference type="PANTHER" id="PTHR24324">
    <property type="entry name" value="HOMEOBOX PROTEIN HHEX"/>
    <property type="match status" value="1"/>
</dbReference>
<dbReference type="EMBL" id="JBAHYK010000108">
    <property type="protein sequence ID" value="KAL0578288.1"/>
    <property type="molecule type" value="Genomic_DNA"/>
</dbReference>
<feature type="compositionally biased region" description="Low complexity" evidence="7">
    <location>
        <begin position="93"/>
        <end position="111"/>
    </location>
</feature>
<dbReference type="Pfam" id="PF00046">
    <property type="entry name" value="Homeodomain"/>
    <property type="match status" value="1"/>
</dbReference>
<evidence type="ECO:0000256" key="4">
    <source>
        <dbReference type="ARBA" id="ARBA00023242"/>
    </source>
</evidence>
<comment type="caution">
    <text evidence="9">The sequence shown here is derived from an EMBL/GenBank/DDBJ whole genome shotgun (WGS) entry which is preliminary data.</text>
</comment>
<dbReference type="PANTHER" id="PTHR24324:SF5">
    <property type="entry name" value="HEMATOPOIETICALLY-EXPRESSED HOMEOBOX PROTEIN HHEX"/>
    <property type="match status" value="1"/>
</dbReference>
<dbReference type="InterPro" id="IPR009057">
    <property type="entry name" value="Homeodomain-like_sf"/>
</dbReference>
<evidence type="ECO:0000256" key="5">
    <source>
        <dbReference type="PROSITE-ProRule" id="PRU00108"/>
    </source>
</evidence>
<keyword evidence="4 5" id="KW-0539">Nucleus</keyword>
<dbReference type="PROSITE" id="PS50071">
    <property type="entry name" value="HOMEOBOX_2"/>
    <property type="match status" value="1"/>
</dbReference>
<comment type="subcellular location">
    <subcellularLocation>
        <location evidence="1 5 6">Nucleus</location>
    </subcellularLocation>
</comment>
<sequence>MTDPTLFLAASSPPVSGYGYYDTHDSRYATQDYYSYPSSSRQTAPSSDTPVAGSRKLPPLNTSSTPGSREDRWNSNSYAQTAYVPPGPGDIRPSSSYSASYPYTTSSSTSTGAFTYDVSQLPQSFTPPSQTTSPQISHPSYTPPPVSPITASEEPTIKKKRKRADAQQLKILNETYARTPFPSTEDRLALAKLLDMSARSVQIW</sequence>
<feature type="domain" description="Homeobox" evidence="8">
    <location>
        <begin position="155"/>
        <end position="204"/>
    </location>
</feature>
<protein>
    <recommendedName>
        <fullName evidence="8">Homeobox domain-containing protein</fullName>
    </recommendedName>
</protein>
<organism evidence="9 10">
    <name type="scientific">Marasmius crinis-equi</name>
    <dbReference type="NCBI Taxonomy" id="585013"/>
    <lineage>
        <taxon>Eukaryota</taxon>
        <taxon>Fungi</taxon>
        <taxon>Dikarya</taxon>
        <taxon>Basidiomycota</taxon>
        <taxon>Agaricomycotina</taxon>
        <taxon>Agaricomycetes</taxon>
        <taxon>Agaricomycetidae</taxon>
        <taxon>Agaricales</taxon>
        <taxon>Marasmiineae</taxon>
        <taxon>Marasmiaceae</taxon>
        <taxon>Marasmius</taxon>
    </lineage>
</organism>